<dbReference type="Gene3D" id="3.40.30.20">
    <property type="match status" value="1"/>
</dbReference>
<evidence type="ECO:0000256" key="2">
    <source>
        <dbReference type="ARBA" id="ARBA00022827"/>
    </source>
</evidence>
<proteinExistence type="predicted"/>
<feature type="domain" description="Phenol hydroxylase-like C-terminal dimerisation" evidence="4">
    <location>
        <begin position="88"/>
        <end position="157"/>
    </location>
</feature>
<sequence length="207" mass="23162">MNASMNDTHNLAWKLVYVLRGWPFVPVEDIRIRKKIIRSGPHQFNLRIQFAQLFSGKPRTEENQDGVSHEEFLKIFQKFGGFTSGIGIHYGGSTIVDVTRQECAKNVVVGQRMPPQMLLRAADSRPVQLQDMLPSDTLFKTIVFGGDGELLDKVAPQLEALFNRYRERVDMMSILSSSAPAGLHSWICPLFSDPIGPSACSSVARDI</sequence>
<dbReference type="InterPro" id="IPR038220">
    <property type="entry name" value="PHOX_C_sf"/>
</dbReference>
<dbReference type="PANTHER" id="PTHR43004">
    <property type="entry name" value="TRK SYSTEM POTASSIUM UPTAKE PROTEIN"/>
    <property type="match status" value="1"/>
</dbReference>
<dbReference type="InterPro" id="IPR012941">
    <property type="entry name" value="Phe_hydrox_C_dim_dom"/>
</dbReference>
<organism evidence="5 6">
    <name type="scientific">Mycena citricolor</name>
    <dbReference type="NCBI Taxonomy" id="2018698"/>
    <lineage>
        <taxon>Eukaryota</taxon>
        <taxon>Fungi</taxon>
        <taxon>Dikarya</taxon>
        <taxon>Basidiomycota</taxon>
        <taxon>Agaricomycotina</taxon>
        <taxon>Agaricomycetes</taxon>
        <taxon>Agaricomycetidae</taxon>
        <taxon>Agaricales</taxon>
        <taxon>Marasmiineae</taxon>
        <taxon>Mycenaceae</taxon>
        <taxon>Mycena</taxon>
    </lineage>
</organism>
<evidence type="ECO:0000313" key="5">
    <source>
        <dbReference type="EMBL" id="CAK5267539.1"/>
    </source>
</evidence>
<dbReference type="InterPro" id="IPR036249">
    <property type="entry name" value="Thioredoxin-like_sf"/>
</dbReference>
<dbReference type="Pfam" id="PF07976">
    <property type="entry name" value="Phe_hydrox_dim"/>
    <property type="match status" value="1"/>
</dbReference>
<evidence type="ECO:0000313" key="6">
    <source>
        <dbReference type="Proteomes" id="UP001295794"/>
    </source>
</evidence>
<keyword evidence="1" id="KW-0285">Flavoprotein</keyword>
<evidence type="ECO:0000256" key="1">
    <source>
        <dbReference type="ARBA" id="ARBA00022630"/>
    </source>
</evidence>
<dbReference type="EMBL" id="CAVNYO010000126">
    <property type="protein sequence ID" value="CAK5267539.1"/>
    <property type="molecule type" value="Genomic_DNA"/>
</dbReference>
<dbReference type="GO" id="GO:0016491">
    <property type="term" value="F:oxidoreductase activity"/>
    <property type="evidence" value="ECO:0007669"/>
    <property type="project" value="UniProtKB-KW"/>
</dbReference>
<dbReference type="InterPro" id="IPR050641">
    <property type="entry name" value="RIFMO-like"/>
</dbReference>
<dbReference type="PANTHER" id="PTHR43004:SF15">
    <property type="entry name" value="MONOOXYGENASE, PUTATIVE (AFU_ORTHOLOGUE AFUA_6G03030)-RELATED"/>
    <property type="match status" value="1"/>
</dbReference>
<keyword evidence="2" id="KW-0274">FAD</keyword>
<keyword evidence="6" id="KW-1185">Reference proteome</keyword>
<protein>
    <recommendedName>
        <fullName evidence="4">Phenol hydroxylase-like C-terminal dimerisation domain-containing protein</fullName>
    </recommendedName>
</protein>
<evidence type="ECO:0000259" key="4">
    <source>
        <dbReference type="Pfam" id="PF07976"/>
    </source>
</evidence>
<name>A0AAD2H0D6_9AGAR</name>
<accession>A0AAD2H0D6</accession>
<dbReference type="Proteomes" id="UP001295794">
    <property type="component" value="Unassembled WGS sequence"/>
</dbReference>
<comment type="caution">
    <text evidence="5">The sequence shown here is derived from an EMBL/GenBank/DDBJ whole genome shotgun (WGS) entry which is preliminary data.</text>
</comment>
<keyword evidence="3" id="KW-0560">Oxidoreductase</keyword>
<dbReference type="AlphaFoldDB" id="A0AAD2H0D6"/>
<gene>
    <name evidence="5" type="ORF">MYCIT1_LOCUS10137</name>
</gene>
<evidence type="ECO:0000256" key="3">
    <source>
        <dbReference type="ARBA" id="ARBA00023002"/>
    </source>
</evidence>
<dbReference type="SUPFAM" id="SSF52833">
    <property type="entry name" value="Thioredoxin-like"/>
    <property type="match status" value="1"/>
</dbReference>
<reference evidence="5" key="1">
    <citation type="submission" date="2023-11" db="EMBL/GenBank/DDBJ databases">
        <authorList>
            <person name="De Vega J J."/>
            <person name="De Vega J J."/>
        </authorList>
    </citation>
    <scope>NUCLEOTIDE SEQUENCE</scope>
</reference>